<dbReference type="EMBL" id="JAMKFB020000005">
    <property type="protein sequence ID" value="KAL0194102.1"/>
    <property type="molecule type" value="Genomic_DNA"/>
</dbReference>
<feature type="non-terminal residue" evidence="1">
    <location>
        <position position="1"/>
    </location>
</feature>
<gene>
    <name evidence="1" type="ORF">M9458_012398</name>
</gene>
<evidence type="ECO:0000313" key="1">
    <source>
        <dbReference type="EMBL" id="KAL0194102.1"/>
    </source>
</evidence>
<comment type="caution">
    <text evidence="1">The sequence shown here is derived from an EMBL/GenBank/DDBJ whole genome shotgun (WGS) entry which is preliminary data.</text>
</comment>
<protein>
    <submittedName>
        <fullName evidence="1">Uncharacterized protein</fullName>
    </submittedName>
</protein>
<organism evidence="1 2">
    <name type="scientific">Cirrhinus mrigala</name>
    <name type="common">Mrigala</name>
    <dbReference type="NCBI Taxonomy" id="683832"/>
    <lineage>
        <taxon>Eukaryota</taxon>
        <taxon>Metazoa</taxon>
        <taxon>Chordata</taxon>
        <taxon>Craniata</taxon>
        <taxon>Vertebrata</taxon>
        <taxon>Euteleostomi</taxon>
        <taxon>Actinopterygii</taxon>
        <taxon>Neopterygii</taxon>
        <taxon>Teleostei</taxon>
        <taxon>Ostariophysi</taxon>
        <taxon>Cypriniformes</taxon>
        <taxon>Cyprinidae</taxon>
        <taxon>Labeoninae</taxon>
        <taxon>Labeonini</taxon>
        <taxon>Cirrhinus</taxon>
    </lineage>
</organism>
<dbReference type="AlphaFoldDB" id="A0ABD0R6J6"/>
<name>A0ABD0R6J6_CIRMR</name>
<reference evidence="1 2" key="1">
    <citation type="submission" date="2024-05" db="EMBL/GenBank/DDBJ databases">
        <title>Genome sequencing and assembly of Indian major carp, Cirrhinus mrigala (Hamilton, 1822).</title>
        <authorList>
            <person name="Mohindra V."/>
            <person name="Chowdhury L.M."/>
            <person name="Lal K."/>
            <person name="Jena J.K."/>
        </authorList>
    </citation>
    <scope>NUCLEOTIDE SEQUENCE [LARGE SCALE GENOMIC DNA]</scope>
    <source>
        <strain evidence="1">CM1030</strain>
        <tissue evidence="1">Blood</tissue>
    </source>
</reference>
<dbReference type="Proteomes" id="UP001529510">
    <property type="component" value="Unassembled WGS sequence"/>
</dbReference>
<keyword evidence="2" id="KW-1185">Reference proteome</keyword>
<evidence type="ECO:0000313" key="2">
    <source>
        <dbReference type="Proteomes" id="UP001529510"/>
    </source>
</evidence>
<accession>A0ABD0R6J6</accession>
<proteinExistence type="predicted"/>
<sequence length="82" mass="9394">ILVGTVAVGRAGLGIFPKPRYDRAQGKEKCQLIQDEIRAEVEEEHYNKMVSMGKQGAWIRRENAEARKITWSALERETITHQ</sequence>
<feature type="non-terminal residue" evidence="1">
    <location>
        <position position="82"/>
    </location>
</feature>